<keyword evidence="1" id="KW-0812">Transmembrane</keyword>
<sequence>MLKNMFYLIWIINGFPRLLDKCSSILLNSSNVLSLTLSTLPLTILSTFDSFQFLNSLIVTYDRIIALRKPFQYEQNKRKRSMIKVMITGFLICTLINSYRFIGNVSPPATAMSISDINSLAYILGVSRVVFSALLLIIFVCFLPILLKAYRNFVNGPQQQISIVRRERLLTWLTVFGSVVVFLCNALSLCIQCALIWLANGPNRNYTLFMLRMAQGYLDVTLDLITGLGFLIISSEFRKALKKMFKCERTNEIVPVVPTVVAVQKSGSTYLR</sequence>
<dbReference type="WBParaSite" id="nRc.2.0.1.t45137-RA">
    <property type="protein sequence ID" value="nRc.2.0.1.t45137-RA"/>
    <property type="gene ID" value="nRc.2.0.1.g45137"/>
</dbReference>
<dbReference type="Gene3D" id="1.20.1070.10">
    <property type="entry name" value="Rhodopsin 7-helix transmembrane proteins"/>
    <property type="match status" value="1"/>
</dbReference>
<keyword evidence="2" id="KW-1185">Reference proteome</keyword>
<keyword evidence="1" id="KW-0472">Membrane</keyword>
<feature type="transmembrane region" description="Helical" evidence="1">
    <location>
        <begin position="169"/>
        <end position="197"/>
    </location>
</feature>
<evidence type="ECO:0000256" key="1">
    <source>
        <dbReference type="SAM" id="Phobius"/>
    </source>
</evidence>
<feature type="transmembrane region" description="Helical" evidence="1">
    <location>
        <begin position="217"/>
        <end position="234"/>
    </location>
</feature>
<name>A0A915L3R0_ROMCU</name>
<protein>
    <submittedName>
        <fullName evidence="3">Vomeronasal type-1 receptor</fullName>
    </submittedName>
</protein>
<dbReference type="AlphaFoldDB" id="A0A915L3R0"/>
<proteinExistence type="predicted"/>
<evidence type="ECO:0000313" key="3">
    <source>
        <dbReference type="WBParaSite" id="nRc.2.0.1.t45137-RA"/>
    </source>
</evidence>
<accession>A0A915L3R0</accession>
<evidence type="ECO:0000313" key="2">
    <source>
        <dbReference type="Proteomes" id="UP000887565"/>
    </source>
</evidence>
<organism evidence="2 3">
    <name type="scientific">Romanomermis culicivorax</name>
    <name type="common">Nematode worm</name>
    <dbReference type="NCBI Taxonomy" id="13658"/>
    <lineage>
        <taxon>Eukaryota</taxon>
        <taxon>Metazoa</taxon>
        <taxon>Ecdysozoa</taxon>
        <taxon>Nematoda</taxon>
        <taxon>Enoplea</taxon>
        <taxon>Dorylaimia</taxon>
        <taxon>Mermithida</taxon>
        <taxon>Mermithoidea</taxon>
        <taxon>Mermithidae</taxon>
        <taxon>Romanomermis</taxon>
    </lineage>
</organism>
<dbReference type="SUPFAM" id="SSF81321">
    <property type="entry name" value="Family A G protein-coupled receptor-like"/>
    <property type="match status" value="1"/>
</dbReference>
<feature type="transmembrane region" description="Helical" evidence="1">
    <location>
        <begin position="82"/>
        <end position="102"/>
    </location>
</feature>
<reference evidence="3" key="1">
    <citation type="submission" date="2022-11" db="UniProtKB">
        <authorList>
            <consortium name="WormBaseParasite"/>
        </authorList>
    </citation>
    <scope>IDENTIFICATION</scope>
</reference>
<feature type="transmembrane region" description="Helical" evidence="1">
    <location>
        <begin position="122"/>
        <end position="148"/>
    </location>
</feature>
<dbReference type="Proteomes" id="UP000887565">
    <property type="component" value="Unplaced"/>
</dbReference>
<keyword evidence="1" id="KW-1133">Transmembrane helix</keyword>